<dbReference type="PANTHER" id="PTHR30482:SF17">
    <property type="entry name" value="ABC TRANSPORTER ATP-BINDING PROTEIN"/>
    <property type="match status" value="1"/>
</dbReference>
<gene>
    <name evidence="7" type="ORF">LCGC14_0522400</name>
</gene>
<dbReference type="GO" id="GO:0005886">
    <property type="term" value="C:plasma membrane"/>
    <property type="evidence" value="ECO:0007669"/>
    <property type="project" value="UniProtKB-SubCell"/>
</dbReference>
<dbReference type="InterPro" id="IPR043428">
    <property type="entry name" value="LivM-like"/>
</dbReference>
<dbReference type="CDD" id="cd06581">
    <property type="entry name" value="TM_PBP1_LivM_like"/>
    <property type="match status" value="1"/>
</dbReference>
<feature type="transmembrane region" description="Helical" evidence="6">
    <location>
        <begin position="303"/>
        <end position="321"/>
    </location>
</feature>
<name>A0A0F9V695_9ZZZZ</name>
<feature type="transmembrane region" description="Helical" evidence="6">
    <location>
        <begin position="48"/>
        <end position="76"/>
    </location>
</feature>
<feature type="transmembrane region" description="Helical" evidence="6">
    <location>
        <begin position="269"/>
        <end position="291"/>
    </location>
</feature>
<feature type="transmembrane region" description="Helical" evidence="6">
    <location>
        <begin position="96"/>
        <end position="117"/>
    </location>
</feature>
<keyword evidence="4 6" id="KW-1133">Transmembrane helix</keyword>
<keyword evidence="2" id="KW-1003">Cell membrane</keyword>
<protein>
    <recommendedName>
        <fullName evidence="8">Branched-chain amino acid ABC transporter permease</fullName>
    </recommendedName>
</protein>
<evidence type="ECO:0000256" key="5">
    <source>
        <dbReference type="ARBA" id="ARBA00023136"/>
    </source>
</evidence>
<proteinExistence type="predicted"/>
<feature type="transmembrane region" description="Helical" evidence="6">
    <location>
        <begin position="20"/>
        <end position="41"/>
    </location>
</feature>
<feature type="transmembrane region" description="Helical" evidence="6">
    <location>
        <begin position="183"/>
        <end position="211"/>
    </location>
</feature>
<dbReference type="GO" id="GO:0015658">
    <property type="term" value="F:branched-chain amino acid transmembrane transporter activity"/>
    <property type="evidence" value="ECO:0007669"/>
    <property type="project" value="InterPro"/>
</dbReference>
<evidence type="ECO:0000313" key="7">
    <source>
        <dbReference type="EMBL" id="KKN61373.1"/>
    </source>
</evidence>
<evidence type="ECO:0000256" key="1">
    <source>
        <dbReference type="ARBA" id="ARBA00004651"/>
    </source>
</evidence>
<evidence type="ECO:0000256" key="6">
    <source>
        <dbReference type="SAM" id="Phobius"/>
    </source>
</evidence>
<dbReference type="AlphaFoldDB" id="A0A0F9V695"/>
<organism evidence="7">
    <name type="scientific">marine sediment metagenome</name>
    <dbReference type="NCBI Taxonomy" id="412755"/>
    <lineage>
        <taxon>unclassified sequences</taxon>
        <taxon>metagenomes</taxon>
        <taxon>ecological metagenomes</taxon>
    </lineage>
</organism>
<reference evidence="7" key="1">
    <citation type="journal article" date="2015" name="Nature">
        <title>Complex archaea that bridge the gap between prokaryotes and eukaryotes.</title>
        <authorList>
            <person name="Spang A."/>
            <person name="Saw J.H."/>
            <person name="Jorgensen S.L."/>
            <person name="Zaremba-Niedzwiedzka K."/>
            <person name="Martijn J."/>
            <person name="Lind A.E."/>
            <person name="van Eijk R."/>
            <person name="Schleper C."/>
            <person name="Guy L."/>
            <person name="Ettema T.J."/>
        </authorList>
    </citation>
    <scope>NUCLEOTIDE SEQUENCE</scope>
</reference>
<feature type="transmembrane region" description="Helical" evidence="6">
    <location>
        <begin position="232"/>
        <end position="257"/>
    </location>
</feature>
<evidence type="ECO:0000256" key="4">
    <source>
        <dbReference type="ARBA" id="ARBA00022989"/>
    </source>
</evidence>
<comment type="caution">
    <text evidence="7">The sequence shown here is derived from an EMBL/GenBank/DDBJ whole genome shotgun (WGS) entry which is preliminary data.</text>
</comment>
<keyword evidence="5 6" id="KW-0472">Membrane</keyword>
<evidence type="ECO:0000256" key="3">
    <source>
        <dbReference type="ARBA" id="ARBA00022692"/>
    </source>
</evidence>
<dbReference type="InterPro" id="IPR001851">
    <property type="entry name" value="ABC_transp_permease"/>
</dbReference>
<accession>A0A0F9V695</accession>
<dbReference type="Pfam" id="PF02653">
    <property type="entry name" value="BPD_transp_2"/>
    <property type="match status" value="1"/>
</dbReference>
<dbReference type="PANTHER" id="PTHR30482">
    <property type="entry name" value="HIGH-AFFINITY BRANCHED-CHAIN AMINO ACID TRANSPORT SYSTEM PERMEASE"/>
    <property type="match status" value="1"/>
</dbReference>
<evidence type="ECO:0008006" key="8">
    <source>
        <dbReference type="Google" id="ProtNLM"/>
    </source>
</evidence>
<evidence type="ECO:0000256" key="2">
    <source>
        <dbReference type="ARBA" id="ARBA00022475"/>
    </source>
</evidence>
<comment type="subcellular location">
    <subcellularLocation>
        <location evidence="1">Cell membrane</location>
        <topology evidence="1">Multi-pass membrane protein</topology>
    </subcellularLocation>
</comment>
<keyword evidence="3 6" id="KW-0812">Transmembrane</keyword>
<sequence>MVKFLQRLQRPSGERPGAAWWAFIVIAAVILALLPQTLGLAQLLDLSVVLVLALLALSMSFLWGYIGILSFGQTAFFGTGGYVYAVAAMNFDSTTLPFLLGIVLPMLLAAVLGYFMVYGKLSDIYFSVMTLVITLIMNKAMRATSGSQYVVGDVRLNGQNGIPGVPPLQVPWNPEVTLFIDHVYYLAAALLILVYIGLRLLLTTPFGRVMIGIRENEQRIELLGYDARRYKLLAFILSGALAGLSGTMFAIWGNFVAPEMFGLDRAAEVIIWVIVGGKATLIGPIVGVGIIQYLTSWLGMQGVGQVTLVLGVILIVFVLAFKDGLVPTLGNLLLRLVGARPEGHIKKGSDLKKGSDV</sequence>
<dbReference type="EMBL" id="LAZR01000660">
    <property type="protein sequence ID" value="KKN61373.1"/>
    <property type="molecule type" value="Genomic_DNA"/>
</dbReference>